<protein>
    <submittedName>
        <fullName evidence="2">ATP synthase subunit I</fullName>
    </submittedName>
</protein>
<dbReference type="RefSeq" id="WP_380791879.1">
    <property type="nucleotide sequence ID" value="NZ_JBHTKR010000004.1"/>
</dbReference>
<evidence type="ECO:0000313" key="2">
    <source>
        <dbReference type="EMBL" id="MFD1195319.1"/>
    </source>
</evidence>
<dbReference type="EMBL" id="JBHTKR010000004">
    <property type="protein sequence ID" value="MFD1195319.1"/>
    <property type="molecule type" value="Genomic_DNA"/>
</dbReference>
<feature type="transmembrane region" description="Helical" evidence="1">
    <location>
        <begin position="60"/>
        <end position="81"/>
    </location>
</feature>
<sequence length="94" mass="9954">MTQTLPLVLTLPLCFAGGLLLGLAYFRTLRWTTALIVDGASPVLALALSLARLVMIGAGFYLAVLFGGLALLAALAGVLTVKTLMLRHNRTDRT</sequence>
<reference evidence="3" key="1">
    <citation type="journal article" date="2019" name="Int. J. Syst. Evol. Microbiol.">
        <title>The Global Catalogue of Microorganisms (GCM) 10K type strain sequencing project: providing services to taxonomists for standard genome sequencing and annotation.</title>
        <authorList>
            <consortium name="The Broad Institute Genomics Platform"/>
            <consortium name="The Broad Institute Genome Sequencing Center for Infectious Disease"/>
            <person name="Wu L."/>
            <person name="Ma J."/>
        </authorList>
    </citation>
    <scope>NUCLEOTIDE SEQUENCE [LARGE SCALE GENOMIC DNA]</scope>
    <source>
        <strain evidence="3">CCUG 55328</strain>
    </source>
</reference>
<name>A0ABW3TDQ9_9RHOB</name>
<feature type="transmembrane region" description="Helical" evidence="1">
    <location>
        <begin position="33"/>
        <end position="54"/>
    </location>
</feature>
<keyword evidence="1" id="KW-1133">Transmembrane helix</keyword>
<dbReference type="Pfam" id="PF12966">
    <property type="entry name" value="AtpR"/>
    <property type="match status" value="1"/>
</dbReference>
<keyword evidence="1" id="KW-0812">Transmembrane</keyword>
<accession>A0ABW3TDQ9</accession>
<evidence type="ECO:0000256" key="1">
    <source>
        <dbReference type="SAM" id="Phobius"/>
    </source>
</evidence>
<proteinExistence type="predicted"/>
<keyword evidence="1" id="KW-0472">Membrane</keyword>
<organism evidence="2 3">
    <name type="scientific">Seohaeicola saemankumensis</name>
    <dbReference type="NCBI Taxonomy" id="481181"/>
    <lineage>
        <taxon>Bacteria</taxon>
        <taxon>Pseudomonadati</taxon>
        <taxon>Pseudomonadota</taxon>
        <taxon>Alphaproteobacteria</taxon>
        <taxon>Rhodobacterales</taxon>
        <taxon>Roseobacteraceae</taxon>
        <taxon>Seohaeicola</taxon>
    </lineage>
</organism>
<dbReference type="Proteomes" id="UP001597151">
    <property type="component" value="Unassembled WGS sequence"/>
</dbReference>
<feature type="transmembrane region" description="Helical" evidence="1">
    <location>
        <begin position="6"/>
        <end position="26"/>
    </location>
</feature>
<gene>
    <name evidence="2" type="ORF">ACFQ3C_11620</name>
</gene>
<keyword evidence="3" id="KW-1185">Reference proteome</keyword>
<comment type="caution">
    <text evidence="2">The sequence shown here is derived from an EMBL/GenBank/DDBJ whole genome shotgun (WGS) entry which is preliminary data.</text>
</comment>
<evidence type="ECO:0000313" key="3">
    <source>
        <dbReference type="Proteomes" id="UP001597151"/>
    </source>
</evidence>
<dbReference type="InterPro" id="IPR017581">
    <property type="entry name" value="AtpR-like"/>
</dbReference>